<keyword evidence="2" id="KW-0342">GTP-binding</keyword>
<accession>A0A9D1FMA0</accession>
<evidence type="ECO:0000259" key="3">
    <source>
        <dbReference type="Pfam" id="PF01926"/>
    </source>
</evidence>
<dbReference type="Gene3D" id="3.40.50.11420">
    <property type="match status" value="1"/>
</dbReference>
<dbReference type="InterPro" id="IPR040644">
    <property type="entry name" value="HydF_tetramer"/>
</dbReference>
<protein>
    <submittedName>
        <fullName evidence="6">[FeFe] hydrogenase H-cluster maturation GTPase HydF</fullName>
    </submittedName>
</protein>
<feature type="domain" description="Hydrogen maturase F tetramerization" evidence="5">
    <location>
        <begin position="273"/>
        <end position="387"/>
    </location>
</feature>
<dbReference type="GO" id="GO:0030488">
    <property type="term" value="P:tRNA methylation"/>
    <property type="evidence" value="ECO:0007669"/>
    <property type="project" value="TreeGrafter"/>
</dbReference>
<dbReference type="PANTHER" id="PTHR42714">
    <property type="entry name" value="TRNA MODIFICATION GTPASE GTPBP3"/>
    <property type="match status" value="1"/>
</dbReference>
<reference evidence="6" key="2">
    <citation type="journal article" date="2021" name="PeerJ">
        <title>Extensive microbial diversity within the chicken gut microbiome revealed by metagenomics and culture.</title>
        <authorList>
            <person name="Gilroy R."/>
            <person name="Ravi A."/>
            <person name="Getino M."/>
            <person name="Pursley I."/>
            <person name="Horton D.L."/>
            <person name="Alikhan N.F."/>
            <person name="Baker D."/>
            <person name="Gharbi K."/>
            <person name="Hall N."/>
            <person name="Watson M."/>
            <person name="Adriaenssens E.M."/>
            <person name="Foster-Nyarko E."/>
            <person name="Jarju S."/>
            <person name="Secka A."/>
            <person name="Antonio M."/>
            <person name="Oren A."/>
            <person name="Chaudhuri R.R."/>
            <person name="La Ragione R."/>
            <person name="Hildebrand F."/>
            <person name="Pallen M.J."/>
        </authorList>
    </citation>
    <scope>NUCLEOTIDE SEQUENCE</scope>
    <source>
        <strain evidence="6">CHK199-13235</strain>
    </source>
</reference>
<comment type="caution">
    <text evidence="6">The sequence shown here is derived from an EMBL/GenBank/DDBJ whole genome shotgun (WGS) entry which is preliminary data.</text>
</comment>
<dbReference type="Gene3D" id="3.40.50.300">
    <property type="entry name" value="P-loop containing nucleotide triphosphate hydrolases"/>
    <property type="match status" value="1"/>
</dbReference>
<evidence type="ECO:0000313" key="7">
    <source>
        <dbReference type="Proteomes" id="UP000824002"/>
    </source>
</evidence>
<proteinExistence type="predicted"/>
<dbReference type="PANTHER" id="PTHR42714:SF6">
    <property type="entry name" value="TRANSLATION INITIATION FACTOR IF-2"/>
    <property type="match status" value="1"/>
</dbReference>
<dbReference type="Pfam" id="PF01926">
    <property type="entry name" value="MMR_HSR1"/>
    <property type="match status" value="1"/>
</dbReference>
<sequence>MLETPRANRLHIAFFGRTNSGKSTLLNRLAGQEISVVSEVSGTTTDPVYKSMELLPIGPVVLIDTAGLDDTTALGSLRTEKTREVMRKTDLAVLVVSSRAGDFSEEAEYLRLLEENKVKTVCVVNRIDGEDAPELPFSLPTLSLDARDAGQMGAFKKFLIQNAGTDFEIPFMTAHLVKEGGLVMLVMPQDIQAPKGRLILPQVQMTRELLDRRCRVISVVPDGIAPMLAALKDAPDLVITDSQVFKQVNELIPKEIPLTSFSVLLSENKGDIETFLEGAKAIRSLNPGDKVLIMEACTHHALEGDIARQKLPKLLEKFVGGPVDFQVFSGPGFPENIRDYKLILHCGGCMINRKNMLSKLSEAQQYGVPVTNFGIAIAYMNGMMDRICW</sequence>
<dbReference type="GO" id="GO:0005525">
    <property type="term" value="F:GTP binding"/>
    <property type="evidence" value="ECO:0007669"/>
    <property type="project" value="UniProtKB-KW"/>
</dbReference>
<dbReference type="InterPro" id="IPR023873">
    <property type="entry name" value="FeFe-hyd_GTPase_HydF"/>
</dbReference>
<evidence type="ECO:0000256" key="1">
    <source>
        <dbReference type="ARBA" id="ARBA00022741"/>
    </source>
</evidence>
<dbReference type="Pfam" id="PF18133">
    <property type="entry name" value="HydF_tetramer"/>
    <property type="match status" value="1"/>
</dbReference>
<organism evidence="6 7">
    <name type="scientific">Candidatus Merdivicinus excrementipullorum</name>
    <dbReference type="NCBI Taxonomy" id="2840867"/>
    <lineage>
        <taxon>Bacteria</taxon>
        <taxon>Bacillati</taxon>
        <taxon>Bacillota</taxon>
        <taxon>Clostridia</taxon>
        <taxon>Eubacteriales</taxon>
        <taxon>Oscillospiraceae</taxon>
        <taxon>Oscillospiraceae incertae sedis</taxon>
        <taxon>Candidatus Merdivicinus</taxon>
    </lineage>
</organism>
<dbReference type="GO" id="GO:0002098">
    <property type="term" value="P:tRNA wobble uridine modification"/>
    <property type="evidence" value="ECO:0007669"/>
    <property type="project" value="TreeGrafter"/>
</dbReference>
<dbReference type="EMBL" id="DVJP01000026">
    <property type="protein sequence ID" value="HIS75805.1"/>
    <property type="molecule type" value="Genomic_DNA"/>
</dbReference>
<gene>
    <name evidence="6" type="primary">hydF</name>
    <name evidence="6" type="ORF">IAB51_03245</name>
</gene>
<dbReference type="Proteomes" id="UP000824002">
    <property type="component" value="Unassembled WGS sequence"/>
</dbReference>
<dbReference type="Pfam" id="PF18128">
    <property type="entry name" value="HydF_dimer"/>
    <property type="match status" value="1"/>
</dbReference>
<evidence type="ECO:0000256" key="2">
    <source>
        <dbReference type="ARBA" id="ARBA00023134"/>
    </source>
</evidence>
<dbReference type="InterPro" id="IPR005225">
    <property type="entry name" value="Small_GTP-bd"/>
</dbReference>
<dbReference type="CDD" id="cd00880">
    <property type="entry name" value="Era_like"/>
    <property type="match status" value="1"/>
</dbReference>
<name>A0A9D1FMA0_9FIRM</name>
<dbReference type="NCBIfam" id="TIGR03918">
    <property type="entry name" value="GTP_HydF"/>
    <property type="match status" value="1"/>
</dbReference>
<dbReference type="SUPFAM" id="SSF52540">
    <property type="entry name" value="P-loop containing nucleoside triphosphate hydrolases"/>
    <property type="match status" value="1"/>
</dbReference>
<dbReference type="InterPro" id="IPR027417">
    <property type="entry name" value="P-loop_NTPase"/>
</dbReference>
<dbReference type="InterPro" id="IPR006073">
    <property type="entry name" value="GTP-bd"/>
</dbReference>
<dbReference type="NCBIfam" id="TIGR00231">
    <property type="entry name" value="small_GTP"/>
    <property type="match status" value="1"/>
</dbReference>
<evidence type="ECO:0000313" key="6">
    <source>
        <dbReference type="EMBL" id="HIS75805.1"/>
    </source>
</evidence>
<dbReference type="GO" id="GO:0005737">
    <property type="term" value="C:cytoplasm"/>
    <property type="evidence" value="ECO:0007669"/>
    <property type="project" value="TreeGrafter"/>
</dbReference>
<dbReference type="Gene3D" id="3.40.50.11410">
    <property type="match status" value="1"/>
</dbReference>
<evidence type="ECO:0000259" key="4">
    <source>
        <dbReference type="Pfam" id="PF18128"/>
    </source>
</evidence>
<feature type="domain" description="G" evidence="3">
    <location>
        <begin position="11"/>
        <end position="126"/>
    </location>
</feature>
<evidence type="ECO:0000259" key="5">
    <source>
        <dbReference type="Pfam" id="PF18133"/>
    </source>
</evidence>
<dbReference type="InterPro" id="IPR041606">
    <property type="entry name" value="HydF_dimer"/>
</dbReference>
<keyword evidence="1" id="KW-0547">Nucleotide-binding</keyword>
<dbReference type="AlphaFoldDB" id="A0A9D1FMA0"/>
<feature type="domain" description="Hydrogen maturase F dimerization" evidence="4">
    <location>
        <begin position="174"/>
        <end position="270"/>
    </location>
</feature>
<reference evidence="6" key="1">
    <citation type="submission" date="2020-10" db="EMBL/GenBank/DDBJ databases">
        <authorList>
            <person name="Gilroy R."/>
        </authorList>
    </citation>
    <scope>NUCLEOTIDE SEQUENCE</scope>
    <source>
        <strain evidence="6">CHK199-13235</strain>
    </source>
</reference>